<dbReference type="STRING" id="338969.Rfer_0413"/>
<feature type="coiled-coil region" evidence="2">
    <location>
        <begin position="316"/>
        <end position="351"/>
    </location>
</feature>
<name>Q221Y6_ALBFT</name>
<dbReference type="InterPro" id="IPR010131">
    <property type="entry name" value="MdtP/NodT-like"/>
</dbReference>
<dbReference type="eggNOG" id="COG1538">
    <property type="taxonomic scope" value="Bacteria"/>
</dbReference>
<sequence>MQHVLRAGAIAAVLVMAVPAGVLAGEALPGASLQTLLELAQASNPEYTSMRFEAQAAAERVKPAGALMDPKFRIEWMDITKMGEQNPTLWPSDVGSTKYTLMQDIPWFGKRDLKRDIAHFDAEGSQGKALGTWLELAARVKTLQAQRYYLRGNKELTQEILDLMARLEQVAQSRYAGGLAAQQDVIRAQVEQTNMRNELVMIESESLQVDARLNALLARPAMAALAAPESLRPLPAQSLLDAAKLEERVRNRNPQLFVEEARIQAAQKSRDLTYKNRYPDFTLSISPTQTQTNVKEWGLMLEVNIPLQQSSRRAMEREAEAMLSAARARKEAAANQVLAELAQNLAAIEAARRTELLASSSLLPQADLTFSSAMASYENGKLDFATLLDAQRQIRQAKQSRIKAQFEGQMRLAEIEKLLGEDL</sequence>
<evidence type="ECO:0000313" key="3">
    <source>
        <dbReference type="EMBL" id="ABD68167.1"/>
    </source>
</evidence>
<keyword evidence="4" id="KW-1185">Reference proteome</keyword>
<evidence type="ECO:0000256" key="1">
    <source>
        <dbReference type="ARBA" id="ARBA00007613"/>
    </source>
</evidence>
<protein>
    <submittedName>
        <fullName evidence="3">Outer membrane efflux protein</fullName>
    </submittedName>
</protein>
<dbReference type="KEGG" id="rfr:Rfer_0413"/>
<dbReference type="SUPFAM" id="SSF56954">
    <property type="entry name" value="Outer membrane efflux proteins (OEP)"/>
    <property type="match status" value="1"/>
</dbReference>
<dbReference type="Pfam" id="PF02321">
    <property type="entry name" value="OEP"/>
    <property type="match status" value="2"/>
</dbReference>
<evidence type="ECO:0000313" key="4">
    <source>
        <dbReference type="Proteomes" id="UP000008332"/>
    </source>
</evidence>
<evidence type="ECO:0000256" key="2">
    <source>
        <dbReference type="SAM" id="Coils"/>
    </source>
</evidence>
<dbReference type="EMBL" id="CP000267">
    <property type="protein sequence ID" value="ABD68167.1"/>
    <property type="molecule type" value="Genomic_DNA"/>
</dbReference>
<dbReference type="Proteomes" id="UP000008332">
    <property type="component" value="Chromosome"/>
</dbReference>
<dbReference type="RefSeq" id="WP_011462740.1">
    <property type="nucleotide sequence ID" value="NC_007908.1"/>
</dbReference>
<proteinExistence type="inferred from homology"/>
<dbReference type="PANTHER" id="PTHR30203">
    <property type="entry name" value="OUTER MEMBRANE CATION EFFLUX PROTEIN"/>
    <property type="match status" value="1"/>
</dbReference>
<dbReference type="PANTHER" id="PTHR30203:SF24">
    <property type="entry name" value="BLR4935 PROTEIN"/>
    <property type="match status" value="1"/>
</dbReference>
<keyword evidence="2" id="KW-0175">Coiled coil</keyword>
<dbReference type="OrthoDB" id="9791261at2"/>
<dbReference type="AlphaFoldDB" id="Q221Y6"/>
<dbReference type="InterPro" id="IPR003423">
    <property type="entry name" value="OMP_efflux"/>
</dbReference>
<organism evidence="3 4">
    <name type="scientific">Albidiferax ferrireducens (strain ATCC BAA-621 / DSM 15236 / T118)</name>
    <name type="common">Rhodoferax ferrireducens</name>
    <dbReference type="NCBI Taxonomy" id="338969"/>
    <lineage>
        <taxon>Bacteria</taxon>
        <taxon>Pseudomonadati</taxon>
        <taxon>Pseudomonadota</taxon>
        <taxon>Betaproteobacteria</taxon>
        <taxon>Burkholderiales</taxon>
        <taxon>Comamonadaceae</taxon>
        <taxon>Rhodoferax</taxon>
    </lineage>
</organism>
<accession>Q221Y6</accession>
<comment type="similarity">
    <text evidence="1">Belongs to the outer membrane factor (OMF) (TC 1.B.17) family.</text>
</comment>
<gene>
    <name evidence="3" type="ordered locus">Rfer_0413</name>
</gene>
<dbReference type="GO" id="GO:0015562">
    <property type="term" value="F:efflux transmembrane transporter activity"/>
    <property type="evidence" value="ECO:0007669"/>
    <property type="project" value="InterPro"/>
</dbReference>
<dbReference type="HOGENOM" id="CLU_012817_15_0_4"/>
<dbReference type="Gene3D" id="1.20.1600.10">
    <property type="entry name" value="Outer membrane efflux proteins (OEP)"/>
    <property type="match status" value="1"/>
</dbReference>
<reference evidence="4" key="1">
    <citation type="submission" date="2006-02" db="EMBL/GenBank/DDBJ databases">
        <title>Complete sequence of chromosome of Rhodoferax ferrireducens DSM 15236.</title>
        <authorList>
            <person name="Copeland A."/>
            <person name="Lucas S."/>
            <person name="Lapidus A."/>
            <person name="Barry K."/>
            <person name="Detter J.C."/>
            <person name="Glavina del Rio T."/>
            <person name="Hammon N."/>
            <person name="Israni S."/>
            <person name="Pitluck S."/>
            <person name="Brettin T."/>
            <person name="Bruce D."/>
            <person name="Han C."/>
            <person name="Tapia R."/>
            <person name="Gilna P."/>
            <person name="Kiss H."/>
            <person name="Schmutz J."/>
            <person name="Larimer F."/>
            <person name="Land M."/>
            <person name="Kyrpides N."/>
            <person name="Ivanova N."/>
            <person name="Richardson P."/>
        </authorList>
    </citation>
    <scope>NUCLEOTIDE SEQUENCE [LARGE SCALE GENOMIC DNA]</scope>
    <source>
        <strain evidence="4">ATCC BAA-621 / DSM 15236 / T118</strain>
    </source>
</reference>